<evidence type="ECO:0000313" key="1">
    <source>
        <dbReference type="EMBL" id="QCT02798.1"/>
    </source>
</evidence>
<proteinExistence type="predicted"/>
<organism evidence="1 2">
    <name type="scientific">Paenibacillus algicola</name>
    <dbReference type="NCBI Taxonomy" id="2565926"/>
    <lineage>
        <taxon>Bacteria</taxon>
        <taxon>Bacillati</taxon>
        <taxon>Bacillota</taxon>
        <taxon>Bacilli</taxon>
        <taxon>Bacillales</taxon>
        <taxon>Paenibacillaceae</taxon>
        <taxon>Paenibacillus</taxon>
    </lineage>
</organism>
<accession>A0A4P8XK66</accession>
<keyword evidence="2" id="KW-1185">Reference proteome</keyword>
<evidence type="ECO:0000313" key="2">
    <source>
        <dbReference type="Proteomes" id="UP000300879"/>
    </source>
</evidence>
<dbReference type="KEGG" id="palo:E6C60_2083"/>
<reference evidence="1 2" key="1">
    <citation type="submission" date="2019-05" db="EMBL/GenBank/DDBJ databases">
        <authorList>
            <person name="Chen C."/>
        </authorList>
    </citation>
    <scope>NUCLEOTIDE SEQUENCE [LARGE SCALE GENOMIC DNA]</scope>
    <source>
        <strain evidence="1 2">HB172198</strain>
    </source>
</reference>
<sequence>MYSQEQVRYRKVMHGTLKWIKQTTAGLMALLLSGCSFISDPVSLMTTPDLPADKATLMGAVSSALSAKGSEKGDIIRPRRDPDPSSIRIEDLNGDGVMEAVVFYKTPNQEVQIHGMIMQEQGSSWVKKLDFDGEGTVLESFELIDITNDGKLDIVAGFSRGQEELQNGLAVYSFTGDSLRKILTIPFTQVEITDLNGDRVDELTVVSLQRYELSFIATYQYDSSEDDFKELSKLDLGQNIESYYNIVSGNVSKDKEGVILDTTIVSNSSTSKMIVMENGELIDVLKEDAAYKELPVLSQDVNGDGILEIGLLEEPAGWKDARYEDIPFLSSYYQWDGETRLASKKEGLSFVSQRYEDMERRFFLNFPVEWYNLITIDPASDKDEYLRFVMTNTGKTVAEVKFFPAAEWEQEKQEWKLLVKDDDQIIGYKGDMKLIKNEKKASSEVAPIERKGN</sequence>
<protein>
    <recommendedName>
        <fullName evidence="3">VCBS repeat-containing protein</fullName>
    </recommendedName>
</protein>
<dbReference type="SUPFAM" id="SSF69318">
    <property type="entry name" value="Integrin alpha N-terminal domain"/>
    <property type="match status" value="1"/>
</dbReference>
<name>A0A4P8XK66_9BACL</name>
<dbReference type="EMBL" id="CP040396">
    <property type="protein sequence ID" value="QCT02798.1"/>
    <property type="molecule type" value="Genomic_DNA"/>
</dbReference>
<dbReference type="Proteomes" id="UP000300879">
    <property type="component" value="Chromosome"/>
</dbReference>
<dbReference type="InterPro" id="IPR028994">
    <property type="entry name" value="Integrin_alpha_N"/>
</dbReference>
<evidence type="ECO:0008006" key="3">
    <source>
        <dbReference type="Google" id="ProtNLM"/>
    </source>
</evidence>
<dbReference type="AlphaFoldDB" id="A0A4P8XK66"/>
<gene>
    <name evidence="1" type="ORF">E6C60_2083</name>
</gene>